<dbReference type="Proteomes" id="UP000308267">
    <property type="component" value="Unassembled WGS sequence"/>
</dbReference>
<dbReference type="Pfam" id="PF23335">
    <property type="entry name" value="Beta-prop_IFT80_2nd"/>
    <property type="match status" value="1"/>
</dbReference>
<dbReference type="InterPro" id="IPR056456">
    <property type="entry name" value="Beta-prop_IFT80_2nd"/>
</dbReference>
<dbReference type="EMBL" id="SJOL01000240">
    <property type="protein sequence ID" value="TGZ75859.1"/>
    <property type="molecule type" value="Genomic_DNA"/>
</dbReference>
<keyword evidence="3" id="KW-0966">Cell projection</keyword>
<dbReference type="SMART" id="SM00320">
    <property type="entry name" value="WD40"/>
    <property type="match status" value="7"/>
</dbReference>
<feature type="compositionally biased region" description="Polar residues" evidence="5">
    <location>
        <begin position="768"/>
        <end position="788"/>
    </location>
</feature>
<evidence type="ECO:0000256" key="2">
    <source>
        <dbReference type="ARBA" id="ARBA00023069"/>
    </source>
</evidence>
<evidence type="ECO:0000313" key="8">
    <source>
        <dbReference type="EMBL" id="TGZ75859.1"/>
    </source>
</evidence>
<dbReference type="SUPFAM" id="SSF50978">
    <property type="entry name" value="WD40 repeat-like"/>
    <property type="match status" value="1"/>
</dbReference>
<dbReference type="Pfam" id="PF23387">
    <property type="entry name" value="TPR_IFT80_172"/>
    <property type="match status" value="1"/>
</dbReference>
<dbReference type="Pfam" id="PF00400">
    <property type="entry name" value="WD40"/>
    <property type="match status" value="3"/>
</dbReference>
<feature type="region of interest" description="Disordered" evidence="5">
    <location>
        <begin position="741"/>
        <end position="788"/>
    </location>
</feature>
<keyword evidence="9" id="KW-1185">Reference proteome</keyword>
<dbReference type="InterPro" id="IPR056157">
    <property type="entry name" value="TPR_IFT80_172_dom"/>
</dbReference>
<comment type="caution">
    <text evidence="8">The sequence shown here is derived from an EMBL/GenBank/DDBJ whole genome shotgun (WGS) entry which is preliminary data.</text>
</comment>
<sequence>MKLKVIPSRSPAHSDLASSVAWASTNEVFSAADDHTIVCWSLSSKQASKVITLPATVFPTDMDWSPRQRGKQGSKSVQTCDTFILGATDGRFYLLTRNGKADKGVEAHQGAVLAVRWNQDGTSFATAGEDGQIKIWSQSGMLRSTLVQHGLPIYSLAWGPNNSQIVFTLGRQLVLQSLQANAKPLAWKAHEGLVLKIDWSSANDQVLSGAEDCRYRLWDTFGRLLYSSSPYNHPVTSLAWAPDGQLFAVGSFNMMRLCDRHGWSYAVVKTQTGSLLNMRWSADGTQIAAAGGNGEIIVGQVTDRWIEWNGFEAAVVDERTVEVHNIRNGATEHLEFRDRVTKVSLAYDQLIVVTSSQCYVYSTNNFNTPIITELRECNVTLIAQCLKYFVLVDGVNIYVYSYDGRLVCSPKQPNLRTDLVHATGFALSNDTIAVKNGLDEKTIYLFETANGKPIGDGKPIVHSTDVVQIGLDQCGPPLHQRLVILDRNKDLYLMSVRVFGTNRKSTKLTTMASSFIWSQTSNILAAVVNDNISVWHYPNIAFADSDLLVLTTQEHDTQEEFGKQPELLSFYRDRITIRRINGSVSSLTVSPYPDKLHQLIATNKWNEALSLCRNVKDKMLWACLAGFATCAKDLDMAEIAFAEIEEVDKVEYIRYIKGLPKKEMQTAEMLMLSGEYQDAEGVLLQAGLYFRAIMLHLNSYNWNRAIELAMKHKLALDIVLSTRQAYLQQANRTETLERYLSQPRQNLPSNNALKERIEKEYEREQTQKEAGNTKPTSPQHRSRQTVVT</sequence>
<name>A0A4S2ML69_OPIFE</name>
<dbReference type="PANTHER" id="PTHR24098">
    <property type="entry name" value="OUTER SEGMENT 5"/>
    <property type="match status" value="1"/>
</dbReference>
<reference evidence="8 9" key="1">
    <citation type="journal article" date="2019" name="BMC Genomics">
        <title>New insights from Opisthorchis felineus genome: update on genomics of the epidemiologically important liver flukes.</title>
        <authorList>
            <person name="Ershov N.I."/>
            <person name="Mordvinov V.A."/>
            <person name="Prokhortchouk E.B."/>
            <person name="Pakharukova M.Y."/>
            <person name="Gunbin K.V."/>
            <person name="Ustyantsev K."/>
            <person name="Genaev M.A."/>
            <person name="Blinov A.G."/>
            <person name="Mazur A."/>
            <person name="Boulygina E."/>
            <person name="Tsygankova S."/>
            <person name="Khrameeva E."/>
            <person name="Chekanov N."/>
            <person name="Fan G."/>
            <person name="Xiao A."/>
            <person name="Zhang H."/>
            <person name="Xu X."/>
            <person name="Yang H."/>
            <person name="Solovyev V."/>
            <person name="Lee S.M."/>
            <person name="Liu X."/>
            <person name="Afonnikov D.A."/>
            <person name="Skryabin K.G."/>
        </authorList>
    </citation>
    <scope>NUCLEOTIDE SEQUENCE [LARGE SCALE GENOMIC DNA]</scope>
    <source>
        <strain evidence="8">AK-0245</strain>
        <tissue evidence="8">Whole organism</tissue>
    </source>
</reference>
<proteinExistence type="predicted"/>
<protein>
    <recommendedName>
        <fullName evidence="10">Anaphase-promoting complex subunit 4 WD40 domain-containing protein</fullName>
    </recommendedName>
</protein>
<feature type="domain" description="IFT80 second beta-propeller" evidence="6">
    <location>
        <begin position="303"/>
        <end position="592"/>
    </location>
</feature>
<feature type="compositionally biased region" description="Polar residues" evidence="5">
    <location>
        <begin position="742"/>
        <end position="752"/>
    </location>
</feature>
<dbReference type="PROSITE" id="PS50082">
    <property type="entry name" value="WD_REPEATS_2"/>
    <property type="match status" value="2"/>
</dbReference>
<dbReference type="InterPro" id="IPR036322">
    <property type="entry name" value="WD40_repeat_dom_sf"/>
</dbReference>
<keyword evidence="2" id="KW-0969">Cilium</keyword>
<evidence type="ECO:0000256" key="1">
    <source>
        <dbReference type="ARBA" id="ARBA00004138"/>
    </source>
</evidence>
<feature type="domain" description="IFT80/172/WDR35 TPR" evidence="7">
    <location>
        <begin position="620"/>
        <end position="765"/>
    </location>
</feature>
<dbReference type="Gene3D" id="2.130.10.10">
    <property type="entry name" value="YVTN repeat-like/Quinoprotein amine dehydrogenase"/>
    <property type="match status" value="2"/>
</dbReference>
<dbReference type="AlphaFoldDB" id="A0A4S2ML69"/>
<evidence type="ECO:0000259" key="7">
    <source>
        <dbReference type="Pfam" id="PF23387"/>
    </source>
</evidence>
<evidence type="ECO:0000256" key="3">
    <source>
        <dbReference type="ARBA" id="ARBA00023273"/>
    </source>
</evidence>
<evidence type="ECO:0008006" key="10">
    <source>
        <dbReference type="Google" id="ProtNLM"/>
    </source>
</evidence>
<dbReference type="InterPro" id="IPR001680">
    <property type="entry name" value="WD40_rpt"/>
</dbReference>
<evidence type="ECO:0000256" key="4">
    <source>
        <dbReference type="PROSITE-ProRule" id="PRU00221"/>
    </source>
</evidence>
<evidence type="ECO:0000313" key="9">
    <source>
        <dbReference type="Proteomes" id="UP000308267"/>
    </source>
</evidence>
<evidence type="ECO:0000259" key="6">
    <source>
        <dbReference type="Pfam" id="PF23335"/>
    </source>
</evidence>
<dbReference type="InterPro" id="IPR015943">
    <property type="entry name" value="WD40/YVTN_repeat-like_dom_sf"/>
</dbReference>
<feature type="repeat" description="WD" evidence="4">
    <location>
        <begin position="105"/>
        <end position="137"/>
    </location>
</feature>
<dbReference type="GO" id="GO:0030992">
    <property type="term" value="C:intraciliary transport particle B"/>
    <property type="evidence" value="ECO:0007669"/>
    <property type="project" value="TreeGrafter"/>
</dbReference>
<dbReference type="FunFam" id="1.25.40.470:FF:000007">
    <property type="entry name" value="Intraflagellar transport 80 homolog (Chlamydomonas)"/>
    <property type="match status" value="1"/>
</dbReference>
<dbReference type="SUPFAM" id="SSF50960">
    <property type="entry name" value="TolB, C-terminal domain"/>
    <property type="match status" value="1"/>
</dbReference>
<dbReference type="FunFam" id="2.130.10.10:FF:000463">
    <property type="entry name" value="intraflagellar transport protein 80 homolog"/>
    <property type="match status" value="1"/>
</dbReference>
<feature type="repeat" description="WD" evidence="4">
    <location>
        <begin position="187"/>
        <end position="219"/>
    </location>
</feature>
<dbReference type="GO" id="GO:0060271">
    <property type="term" value="P:cilium assembly"/>
    <property type="evidence" value="ECO:0007669"/>
    <property type="project" value="TreeGrafter"/>
</dbReference>
<dbReference type="OrthoDB" id="408728at2759"/>
<organism evidence="8 9">
    <name type="scientific">Opisthorchis felineus</name>
    <dbReference type="NCBI Taxonomy" id="147828"/>
    <lineage>
        <taxon>Eukaryota</taxon>
        <taxon>Metazoa</taxon>
        <taxon>Spiralia</taxon>
        <taxon>Lophotrochozoa</taxon>
        <taxon>Platyhelminthes</taxon>
        <taxon>Trematoda</taxon>
        <taxon>Digenea</taxon>
        <taxon>Opisthorchiida</taxon>
        <taxon>Opisthorchiata</taxon>
        <taxon>Opisthorchiidae</taxon>
        <taxon>Opisthorchis</taxon>
    </lineage>
</organism>
<keyword evidence="4" id="KW-0853">WD repeat</keyword>
<evidence type="ECO:0000256" key="5">
    <source>
        <dbReference type="SAM" id="MobiDB-lite"/>
    </source>
</evidence>
<dbReference type="GO" id="GO:0005929">
    <property type="term" value="C:cilium"/>
    <property type="evidence" value="ECO:0007669"/>
    <property type="project" value="UniProtKB-SubCell"/>
</dbReference>
<comment type="subcellular location">
    <subcellularLocation>
        <location evidence="1">Cell projection</location>
        <location evidence="1">Cilium</location>
    </subcellularLocation>
</comment>
<dbReference type="PANTHER" id="PTHR24098:SF0">
    <property type="entry name" value="OUTER SEGMENT 5"/>
    <property type="match status" value="1"/>
</dbReference>
<dbReference type="Gene3D" id="1.25.40.470">
    <property type="match status" value="1"/>
</dbReference>
<accession>A0A4S2ML69</accession>
<gene>
    <name evidence="8" type="ORF">CRM22_000119</name>
</gene>
<dbReference type="PROSITE" id="PS50294">
    <property type="entry name" value="WD_REPEATS_REGION"/>
    <property type="match status" value="2"/>
</dbReference>
<feature type="compositionally biased region" description="Basic and acidic residues" evidence="5">
    <location>
        <begin position="753"/>
        <end position="767"/>
    </location>
</feature>
<dbReference type="STRING" id="147828.A0A4S2ML69"/>